<evidence type="ECO:0000313" key="11">
    <source>
        <dbReference type="Proteomes" id="UP001208570"/>
    </source>
</evidence>
<name>A0AAD9K1L6_9ANNE</name>
<evidence type="ECO:0000256" key="2">
    <source>
        <dbReference type="ARBA" id="ARBA00022980"/>
    </source>
</evidence>
<dbReference type="GO" id="GO:0005762">
    <property type="term" value="C:mitochondrial large ribosomal subunit"/>
    <property type="evidence" value="ECO:0007669"/>
    <property type="project" value="TreeGrafter"/>
</dbReference>
<comment type="similarity">
    <text evidence="1 7">Belongs to the universal ribosomal protein uL11 family.</text>
</comment>
<dbReference type="InterPro" id="IPR036796">
    <property type="entry name" value="Ribosomal_uL11_N_sf"/>
</dbReference>
<dbReference type="Gene3D" id="1.10.10.250">
    <property type="entry name" value="Ribosomal protein L11, C-terminal domain"/>
    <property type="match status" value="1"/>
</dbReference>
<dbReference type="PANTHER" id="PTHR11661:SF1">
    <property type="entry name" value="LARGE RIBOSOMAL SUBUNIT PROTEIN UL11M"/>
    <property type="match status" value="1"/>
</dbReference>
<sequence>MVLKKAVKGLKGAKKAVDKIKHPPFLSTYIHAGEAMPAPPLGPQLGQRNVQIGPFCKDFNEKTKDLKKGVPLPCRISVNPDRTYKLVFHQPPVSYFLCQAAGINKGATDPGNEVAGKVTLKHVYEIAKIKSQDPIWFGVSLEKICKSVIGTAHSIGIEVVKRDLTAKEYGAFLAERRRIVTEQEKALQEKKAAKLLRIS</sequence>
<dbReference type="GO" id="GO:0006412">
    <property type="term" value="P:translation"/>
    <property type="evidence" value="ECO:0007669"/>
    <property type="project" value="InterPro"/>
</dbReference>
<evidence type="ECO:0000259" key="9">
    <source>
        <dbReference type="Pfam" id="PF03946"/>
    </source>
</evidence>
<organism evidence="10 11">
    <name type="scientific">Paralvinella palmiformis</name>
    <dbReference type="NCBI Taxonomy" id="53620"/>
    <lineage>
        <taxon>Eukaryota</taxon>
        <taxon>Metazoa</taxon>
        <taxon>Spiralia</taxon>
        <taxon>Lophotrochozoa</taxon>
        <taxon>Annelida</taxon>
        <taxon>Polychaeta</taxon>
        <taxon>Sedentaria</taxon>
        <taxon>Canalipalpata</taxon>
        <taxon>Terebellida</taxon>
        <taxon>Terebelliformia</taxon>
        <taxon>Alvinellidae</taxon>
        <taxon>Paralvinella</taxon>
    </lineage>
</organism>
<dbReference type="SMART" id="SM00649">
    <property type="entry name" value="RL11"/>
    <property type="match status" value="1"/>
</dbReference>
<evidence type="ECO:0000256" key="4">
    <source>
        <dbReference type="ARBA" id="ARBA00038782"/>
    </source>
</evidence>
<dbReference type="GO" id="GO:0070180">
    <property type="term" value="F:large ribosomal subunit rRNA binding"/>
    <property type="evidence" value="ECO:0007669"/>
    <property type="project" value="TreeGrafter"/>
</dbReference>
<dbReference type="PANTHER" id="PTHR11661">
    <property type="entry name" value="60S RIBOSOMAL PROTEIN L12"/>
    <property type="match status" value="1"/>
</dbReference>
<dbReference type="InterPro" id="IPR036769">
    <property type="entry name" value="Ribosomal_uL11_C_sf"/>
</dbReference>
<dbReference type="SUPFAM" id="SSF46906">
    <property type="entry name" value="Ribosomal protein L11, C-terminal domain"/>
    <property type="match status" value="1"/>
</dbReference>
<dbReference type="InterPro" id="IPR020783">
    <property type="entry name" value="Ribosomal_uL11_C"/>
</dbReference>
<comment type="subunit">
    <text evidence="4">Component of the mitochondrial ribosome large subunit (39S) which comprises a 16S rRNA and about 50 distinct proteins.</text>
</comment>
<dbReference type="HAMAP" id="MF_00736">
    <property type="entry name" value="Ribosomal_uL11"/>
    <property type="match status" value="1"/>
</dbReference>
<dbReference type="Proteomes" id="UP001208570">
    <property type="component" value="Unassembled WGS sequence"/>
</dbReference>
<feature type="domain" description="Large ribosomal subunit protein uL11 C-terminal" evidence="8">
    <location>
        <begin position="90"/>
        <end position="159"/>
    </location>
</feature>
<keyword evidence="2 7" id="KW-0689">Ribosomal protein</keyword>
<evidence type="ECO:0000256" key="3">
    <source>
        <dbReference type="ARBA" id="ARBA00023274"/>
    </source>
</evidence>
<proteinExistence type="inferred from homology"/>
<dbReference type="FunFam" id="1.10.10.250:FF:000003">
    <property type="entry name" value="Mitochondrial ribosomal protein L11"/>
    <property type="match status" value="1"/>
</dbReference>
<dbReference type="InterPro" id="IPR020784">
    <property type="entry name" value="Ribosomal_uL11_N"/>
</dbReference>
<reference evidence="10" key="1">
    <citation type="journal article" date="2023" name="Mol. Biol. Evol.">
        <title>Third-Generation Sequencing Reveals the Adaptive Role of the Epigenome in Three Deep-Sea Polychaetes.</title>
        <authorList>
            <person name="Perez M."/>
            <person name="Aroh O."/>
            <person name="Sun Y."/>
            <person name="Lan Y."/>
            <person name="Juniper S.K."/>
            <person name="Young C.R."/>
            <person name="Angers B."/>
            <person name="Qian P.Y."/>
        </authorList>
    </citation>
    <scope>NUCLEOTIDE SEQUENCE</scope>
    <source>
        <strain evidence="10">P08H-3</strain>
    </source>
</reference>
<evidence type="ECO:0000256" key="6">
    <source>
        <dbReference type="ARBA" id="ARBA00041455"/>
    </source>
</evidence>
<dbReference type="SUPFAM" id="SSF54747">
    <property type="entry name" value="Ribosomal L11/L12e N-terminal domain"/>
    <property type="match status" value="1"/>
</dbReference>
<dbReference type="Pfam" id="PF00298">
    <property type="entry name" value="Ribosomal_L11"/>
    <property type="match status" value="1"/>
</dbReference>
<keyword evidence="3 7" id="KW-0687">Ribonucleoprotein</keyword>
<evidence type="ECO:0000313" key="10">
    <source>
        <dbReference type="EMBL" id="KAK2163248.1"/>
    </source>
</evidence>
<dbReference type="InterPro" id="IPR000911">
    <property type="entry name" value="Ribosomal_uL11"/>
</dbReference>
<dbReference type="AlphaFoldDB" id="A0AAD9K1L6"/>
<feature type="domain" description="Large ribosomal subunit protein uL11 N-terminal" evidence="9">
    <location>
        <begin position="28"/>
        <end position="84"/>
    </location>
</feature>
<keyword evidence="11" id="KW-1185">Reference proteome</keyword>
<evidence type="ECO:0000256" key="1">
    <source>
        <dbReference type="ARBA" id="ARBA00010537"/>
    </source>
</evidence>
<comment type="caution">
    <text evidence="10">The sequence shown here is derived from an EMBL/GenBank/DDBJ whole genome shotgun (WGS) entry which is preliminary data.</text>
</comment>
<protein>
    <recommendedName>
        <fullName evidence="5">Large ribosomal subunit protein uL11m</fullName>
    </recommendedName>
    <alternativeName>
        <fullName evidence="6">39S ribosomal protein L11, mitochondrial</fullName>
    </alternativeName>
</protein>
<dbReference type="InterPro" id="IPR006519">
    <property type="entry name" value="Ribosomal_uL11_bac-typ"/>
</dbReference>
<accession>A0AAD9K1L6</accession>
<gene>
    <name evidence="10" type="ORF">LSH36_83g04094</name>
</gene>
<evidence type="ECO:0000256" key="5">
    <source>
        <dbReference type="ARBA" id="ARBA00040104"/>
    </source>
</evidence>
<dbReference type="NCBIfam" id="TIGR01632">
    <property type="entry name" value="L11_bact"/>
    <property type="match status" value="1"/>
</dbReference>
<evidence type="ECO:0000259" key="8">
    <source>
        <dbReference type="Pfam" id="PF00298"/>
    </source>
</evidence>
<dbReference type="CDD" id="cd00349">
    <property type="entry name" value="Ribosomal_L11"/>
    <property type="match status" value="1"/>
</dbReference>
<dbReference type="Gene3D" id="3.30.1550.10">
    <property type="entry name" value="Ribosomal protein L11/L12, N-terminal domain"/>
    <property type="match status" value="1"/>
</dbReference>
<evidence type="ECO:0000256" key="7">
    <source>
        <dbReference type="RuleBase" id="RU003978"/>
    </source>
</evidence>
<dbReference type="EMBL" id="JAODUP010000083">
    <property type="protein sequence ID" value="KAK2163248.1"/>
    <property type="molecule type" value="Genomic_DNA"/>
</dbReference>
<dbReference type="Pfam" id="PF03946">
    <property type="entry name" value="Ribosomal_L11_N"/>
    <property type="match status" value="1"/>
</dbReference>
<dbReference type="GO" id="GO:0003735">
    <property type="term" value="F:structural constituent of ribosome"/>
    <property type="evidence" value="ECO:0007669"/>
    <property type="project" value="InterPro"/>
</dbReference>